<dbReference type="FunFam" id="3.90.226.10:FF:000004">
    <property type="entry name" value="Methylcrotonoyl-CoA carboxylase beta chain"/>
    <property type="match status" value="1"/>
</dbReference>
<dbReference type="PROSITE" id="PS50980">
    <property type="entry name" value="COA_CT_NTER"/>
    <property type="match status" value="1"/>
</dbReference>
<name>A0AAP0G157_9ASPA</name>
<accession>A0AAP0G157</accession>
<evidence type="ECO:0000259" key="10">
    <source>
        <dbReference type="PROSITE" id="PS50989"/>
    </source>
</evidence>
<dbReference type="InterPro" id="IPR011763">
    <property type="entry name" value="COA_CT_C"/>
</dbReference>
<dbReference type="Gene3D" id="3.90.226.10">
    <property type="entry name" value="2-enoyl-CoA Hydratase, Chain A, domain 1"/>
    <property type="match status" value="2"/>
</dbReference>
<comment type="pathway">
    <text evidence="4">Amino-acid degradation; L-leucine degradation; (S)-3-hydroxy-3-methylglutaryl-CoA from 3-isovaleryl-CoA: step 2/3.</text>
</comment>
<dbReference type="InterPro" id="IPR045190">
    <property type="entry name" value="MCCB/AccD1-like"/>
</dbReference>
<organism evidence="11 12">
    <name type="scientific">Platanthera zijinensis</name>
    <dbReference type="NCBI Taxonomy" id="2320716"/>
    <lineage>
        <taxon>Eukaryota</taxon>
        <taxon>Viridiplantae</taxon>
        <taxon>Streptophyta</taxon>
        <taxon>Embryophyta</taxon>
        <taxon>Tracheophyta</taxon>
        <taxon>Spermatophyta</taxon>
        <taxon>Magnoliopsida</taxon>
        <taxon>Liliopsida</taxon>
        <taxon>Asparagales</taxon>
        <taxon>Orchidaceae</taxon>
        <taxon>Orchidoideae</taxon>
        <taxon>Orchideae</taxon>
        <taxon>Orchidinae</taxon>
        <taxon>Platanthera</taxon>
    </lineage>
</organism>
<feature type="domain" description="CoA carboxyltransferase C-terminal" evidence="10">
    <location>
        <begin position="366"/>
        <end position="620"/>
    </location>
</feature>
<feature type="domain" description="CoA carboxyltransferase N-terminal" evidence="9">
    <location>
        <begin position="103"/>
        <end position="359"/>
    </location>
</feature>
<evidence type="ECO:0000313" key="12">
    <source>
        <dbReference type="Proteomes" id="UP001418222"/>
    </source>
</evidence>
<comment type="similarity">
    <text evidence="1">Belongs to the AccD/PCCB family.</text>
</comment>
<dbReference type="InterPro" id="IPR011762">
    <property type="entry name" value="COA_CT_N"/>
</dbReference>
<evidence type="ECO:0000256" key="2">
    <source>
        <dbReference type="ARBA" id="ARBA00022741"/>
    </source>
</evidence>
<dbReference type="PANTHER" id="PTHR22855:SF13">
    <property type="entry name" value="METHYLCROTONOYL-COA CARBOXYLASE BETA CHAIN, MITOCHONDRIAL"/>
    <property type="match status" value="1"/>
</dbReference>
<comment type="catalytic activity">
    <reaction evidence="8">
        <text>3-methylbut-2-enoyl-CoA + hydrogencarbonate + ATP = 3-methyl-(2E)-glutaconyl-CoA + ADP + phosphate + H(+)</text>
        <dbReference type="Rhea" id="RHEA:13589"/>
        <dbReference type="ChEBI" id="CHEBI:15378"/>
        <dbReference type="ChEBI" id="CHEBI:17544"/>
        <dbReference type="ChEBI" id="CHEBI:30616"/>
        <dbReference type="ChEBI" id="CHEBI:43474"/>
        <dbReference type="ChEBI" id="CHEBI:57344"/>
        <dbReference type="ChEBI" id="CHEBI:57346"/>
        <dbReference type="ChEBI" id="CHEBI:456216"/>
        <dbReference type="EC" id="6.4.1.4"/>
    </reaction>
</comment>
<protein>
    <recommendedName>
        <fullName evidence="5">methylcrotonoyl-CoA carboxylase</fullName>
        <ecNumber evidence="5">6.4.1.4</ecNumber>
    </recommendedName>
    <alternativeName>
        <fullName evidence="7">3-methylcrotonyl-CoA carboxylase 2</fullName>
    </alternativeName>
    <alternativeName>
        <fullName evidence="6">3-methylcrotonyl-CoA:carbon dioxide ligase subunit beta</fullName>
    </alternativeName>
</protein>
<dbReference type="GO" id="GO:1905202">
    <property type="term" value="C:methylcrotonoyl-CoA carboxylase complex"/>
    <property type="evidence" value="ECO:0007669"/>
    <property type="project" value="TreeGrafter"/>
</dbReference>
<sequence length="620" mass="67264">MLNAYPQSIRVVFQFSISSKCNCSSPISVNDTVFSVSEVLRRIRFFFAMDILRRCFSAKRSWRKGFPLPASRHGQICAPFSCAVLPDSVDRNSEAFARNSAAAESLLSQLRSHVQKVLDGGGSEAVRRNRSRNKLLPRERIDRVIDHGSSFLELSQLAGYDLYEEPLPSGGIITGIGPVHGRLCMFVANDPTVKGGTYYPITVKKHLRAQEIAAESKLPCIYLVDSGGANLPRQADVFPDRDNFGRIFYNQAKMSAEGIPQIALVLGSCTAGGAYIPAMADESVIVKGNGTIFLAGPPLVKAATGEEVSAEDLGGASMHCKISGVSDHFAHDELHGLAIGRNILKNLHMAGRGINASPYVSSEYKEPLYDVGELRSIAPTDQKQPFDVRSIIARIVDGSEFDEFKKLYGTTLVTGFAKIYGQSVGIIGNNGILFTESALKGSHFIELCAQRNIPLIFLQNITGFMVGSKSEASGIAKAGAKMVMAVSCSKVPKITIIVGGSFGAGNYGMCGRAFSPDFLFLWPTAKISVMGGAQAAGVLAQIERSNKKKNGIKWSEEEEEKFKAGVVKEYEREASPYYSTSRLWDDGIIDPAHTRMVLGLCLSASVNHAPRTTKFGVFRM</sequence>
<evidence type="ECO:0000256" key="3">
    <source>
        <dbReference type="ARBA" id="ARBA00022840"/>
    </source>
</evidence>
<dbReference type="Pfam" id="PF01039">
    <property type="entry name" value="Carboxyl_trans"/>
    <property type="match status" value="1"/>
</dbReference>
<gene>
    <name evidence="11" type="ORF">KSP39_PZI017006</name>
</gene>
<dbReference type="GO" id="GO:0004485">
    <property type="term" value="F:methylcrotonoyl-CoA carboxylase activity"/>
    <property type="evidence" value="ECO:0007669"/>
    <property type="project" value="UniProtKB-EC"/>
</dbReference>
<keyword evidence="3" id="KW-0067">ATP-binding</keyword>
<keyword evidence="12" id="KW-1185">Reference proteome</keyword>
<dbReference type="GO" id="GO:0005524">
    <property type="term" value="F:ATP binding"/>
    <property type="evidence" value="ECO:0007669"/>
    <property type="project" value="UniProtKB-KW"/>
</dbReference>
<dbReference type="PANTHER" id="PTHR22855">
    <property type="entry name" value="ACETYL, PROPIONYL, PYRUVATE, AND GLUTACONYL CARBOXYLASE-RELATED"/>
    <property type="match status" value="1"/>
</dbReference>
<evidence type="ECO:0000256" key="6">
    <source>
        <dbReference type="ARBA" id="ARBA00031237"/>
    </source>
</evidence>
<comment type="caution">
    <text evidence="11">The sequence shown here is derived from an EMBL/GenBank/DDBJ whole genome shotgun (WGS) entry which is preliminary data.</text>
</comment>
<dbReference type="InterPro" id="IPR034733">
    <property type="entry name" value="AcCoA_carboxyl_beta"/>
</dbReference>
<evidence type="ECO:0000313" key="11">
    <source>
        <dbReference type="EMBL" id="KAK8931463.1"/>
    </source>
</evidence>
<proteinExistence type="inferred from homology"/>
<dbReference type="EC" id="6.4.1.4" evidence="5"/>
<dbReference type="SUPFAM" id="SSF52096">
    <property type="entry name" value="ClpP/crotonase"/>
    <property type="match status" value="2"/>
</dbReference>
<dbReference type="InterPro" id="IPR029045">
    <property type="entry name" value="ClpP/crotonase-like_dom_sf"/>
</dbReference>
<dbReference type="EMBL" id="JBBWWQ010000014">
    <property type="protein sequence ID" value="KAK8931463.1"/>
    <property type="molecule type" value="Genomic_DNA"/>
</dbReference>
<dbReference type="FunFam" id="3.90.226.10:FF:000007">
    <property type="entry name" value="Methylcrotonoyl-CoA carboxylase subunit beta"/>
    <property type="match status" value="1"/>
</dbReference>
<dbReference type="GO" id="GO:0006552">
    <property type="term" value="P:L-leucine catabolic process"/>
    <property type="evidence" value="ECO:0007669"/>
    <property type="project" value="TreeGrafter"/>
</dbReference>
<keyword evidence="2" id="KW-0547">Nucleotide-binding</keyword>
<evidence type="ECO:0000256" key="5">
    <source>
        <dbReference type="ARBA" id="ARBA00026116"/>
    </source>
</evidence>
<dbReference type="AlphaFoldDB" id="A0AAP0G157"/>
<dbReference type="PROSITE" id="PS50989">
    <property type="entry name" value="COA_CT_CTER"/>
    <property type="match status" value="1"/>
</dbReference>
<reference evidence="11 12" key="1">
    <citation type="journal article" date="2022" name="Nat. Plants">
        <title>Genomes of leafy and leafless Platanthera orchids illuminate the evolution of mycoheterotrophy.</title>
        <authorList>
            <person name="Li M.H."/>
            <person name="Liu K.W."/>
            <person name="Li Z."/>
            <person name="Lu H.C."/>
            <person name="Ye Q.L."/>
            <person name="Zhang D."/>
            <person name="Wang J.Y."/>
            <person name="Li Y.F."/>
            <person name="Zhong Z.M."/>
            <person name="Liu X."/>
            <person name="Yu X."/>
            <person name="Liu D.K."/>
            <person name="Tu X.D."/>
            <person name="Liu B."/>
            <person name="Hao Y."/>
            <person name="Liao X.Y."/>
            <person name="Jiang Y.T."/>
            <person name="Sun W.H."/>
            <person name="Chen J."/>
            <person name="Chen Y.Q."/>
            <person name="Ai Y."/>
            <person name="Zhai J.W."/>
            <person name="Wu S.S."/>
            <person name="Zhou Z."/>
            <person name="Hsiao Y.Y."/>
            <person name="Wu W.L."/>
            <person name="Chen Y.Y."/>
            <person name="Lin Y.F."/>
            <person name="Hsu J.L."/>
            <person name="Li C.Y."/>
            <person name="Wang Z.W."/>
            <person name="Zhao X."/>
            <person name="Zhong W.Y."/>
            <person name="Ma X.K."/>
            <person name="Ma L."/>
            <person name="Huang J."/>
            <person name="Chen G.Z."/>
            <person name="Huang M.Z."/>
            <person name="Huang L."/>
            <person name="Peng D.H."/>
            <person name="Luo Y.B."/>
            <person name="Zou S.Q."/>
            <person name="Chen S.P."/>
            <person name="Lan S."/>
            <person name="Tsai W.C."/>
            <person name="Van de Peer Y."/>
            <person name="Liu Z.J."/>
        </authorList>
    </citation>
    <scope>NUCLEOTIDE SEQUENCE [LARGE SCALE GENOMIC DNA]</scope>
    <source>
        <strain evidence="11">Lor287</strain>
    </source>
</reference>
<dbReference type="Proteomes" id="UP001418222">
    <property type="component" value="Unassembled WGS sequence"/>
</dbReference>
<evidence type="ECO:0000256" key="8">
    <source>
        <dbReference type="ARBA" id="ARBA00052347"/>
    </source>
</evidence>
<evidence type="ECO:0000256" key="4">
    <source>
        <dbReference type="ARBA" id="ARBA00025711"/>
    </source>
</evidence>
<evidence type="ECO:0000259" key="9">
    <source>
        <dbReference type="PROSITE" id="PS50980"/>
    </source>
</evidence>
<evidence type="ECO:0000256" key="7">
    <source>
        <dbReference type="ARBA" id="ARBA00031404"/>
    </source>
</evidence>
<evidence type="ECO:0000256" key="1">
    <source>
        <dbReference type="ARBA" id="ARBA00006102"/>
    </source>
</evidence>
<dbReference type="GO" id="GO:0005739">
    <property type="term" value="C:mitochondrion"/>
    <property type="evidence" value="ECO:0007669"/>
    <property type="project" value="TreeGrafter"/>
</dbReference>